<evidence type="ECO:0000259" key="1">
    <source>
        <dbReference type="Pfam" id="PF14687"/>
    </source>
</evidence>
<name>A0A9W7Y2R9_9FUNG</name>
<comment type="caution">
    <text evidence="2">The sequence shown here is derived from an EMBL/GenBank/DDBJ whole genome shotgun (WGS) entry which is preliminary data.</text>
</comment>
<evidence type="ECO:0000313" key="3">
    <source>
        <dbReference type="Proteomes" id="UP001149813"/>
    </source>
</evidence>
<accession>A0A9W7Y2R9</accession>
<dbReference type="AlphaFoldDB" id="A0A9W7Y2R9"/>
<sequence length="278" mass="31250">MKIDSARLQTLVKPLLRGILLKVHPDFFAHDPVAKRINQASVQRLQDLLAPVLRDNAVSAASRNAELFSTPLEFVCKNVGQKPQDQISFAFTKAHSGSSGIRWVIAQRTRDLVALCSKLDVSVSTETLSEIDDIIGRAAPAANGHSEGRVVADIELRAARAREARENYDRKRNAPDPNAILIEKLRHQRWWLGDQRGKSARLELDRGKVFFDSSVNPKDYVEIVQRIEGNLERLHYSHWNHLPLMVVKSWRGSLSGSKIKYPGFVIMPADVPVKAIRL</sequence>
<evidence type="ECO:0000313" key="2">
    <source>
        <dbReference type="EMBL" id="KAJ1722822.1"/>
    </source>
</evidence>
<dbReference type="InterPro" id="IPR028031">
    <property type="entry name" value="DUF4460"/>
</dbReference>
<dbReference type="OrthoDB" id="2097874at2759"/>
<protein>
    <recommendedName>
        <fullName evidence="1">DUF4460 domain-containing protein</fullName>
    </recommendedName>
</protein>
<gene>
    <name evidence="2" type="ORF">LPJ53_002791</name>
</gene>
<dbReference type="Proteomes" id="UP001149813">
    <property type="component" value="Unassembled WGS sequence"/>
</dbReference>
<dbReference type="EMBL" id="JANBOJ010000093">
    <property type="protein sequence ID" value="KAJ1722822.1"/>
    <property type="molecule type" value="Genomic_DNA"/>
</dbReference>
<feature type="domain" description="DUF4460" evidence="1">
    <location>
        <begin position="11"/>
        <end position="84"/>
    </location>
</feature>
<organism evidence="2 3">
    <name type="scientific">Coemansia erecta</name>
    <dbReference type="NCBI Taxonomy" id="147472"/>
    <lineage>
        <taxon>Eukaryota</taxon>
        <taxon>Fungi</taxon>
        <taxon>Fungi incertae sedis</taxon>
        <taxon>Zoopagomycota</taxon>
        <taxon>Kickxellomycotina</taxon>
        <taxon>Kickxellomycetes</taxon>
        <taxon>Kickxellales</taxon>
        <taxon>Kickxellaceae</taxon>
        <taxon>Coemansia</taxon>
    </lineage>
</organism>
<keyword evidence="3" id="KW-1185">Reference proteome</keyword>
<proteinExistence type="predicted"/>
<dbReference type="Pfam" id="PF14687">
    <property type="entry name" value="DUF4460"/>
    <property type="match status" value="1"/>
</dbReference>
<reference evidence="2" key="1">
    <citation type="submission" date="2022-07" db="EMBL/GenBank/DDBJ databases">
        <title>Phylogenomic reconstructions and comparative analyses of Kickxellomycotina fungi.</title>
        <authorList>
            <person name="Reynolds N.K."/>
            <person name="Stajich J.E."/>
            <person name="Barry K."/>
            <person name="Grigoriev I.V."/>
            <person name="Crous P."/>
            <person name="Smith M.E."/>
        </authorList>
    </citation>
    <scope>NUCLEOTIDE SEQUENCE</scope>
    <source>
        <strain evidence="2">NBRC 32514</strain>
    </source>
</reference>